<sequence>MPTAQLVARRETQCGKTQYSADYIGQAAQTACQYVRQGDSAGSSSYPHQYKNYEGFEFEGLPGPFFEFPILSSGEVYAGGRPGPDRIVIDEDCREAGEITHTGADGNSFIGCSGTN</sequence>
<dbReference type="InterPro" id="IPR000026">
    <property type="entry name" value="N1-like"/>
</dbReference>
<proteinExistence type="inferred from homology"/>
<dbReference type="Proteomes" id="UP000226192">
    <property type="component" value="Unassembled WGS sequence"/>
</dbReference>
<comment type="catalytic activity">
    <reaction evidence="8">
        <text>[RNA] containing guanosine + H2O = an [RNA fragment]-3'-guanosine-3'-phosphate + a 5'-hydroxy-ribonucleotide-3'-[RNA fragment].</text>
        <dbReference type="EC" id="4.6.1.24"/>
    </reaction>
</comment>
<keyword evidence="7" id="KW-0456">Lyase</keyword>
<evidence type="ECO:0000256" key="6">
    <source>
        <dbReference type="ARBA" id="ARBA00023157"/>
    </source>
</evidence>
<dbReference type="GO" id="GO:0016787">
    <property type="term" value="F:hydrolase activity"/>
    <property type="evidence" value="ECO:0007669"/>
    <property type="project" value="UniProtKB-KW"/>
</dbReference>
<evidence type="ECO:0000256" key="1">
    <source>
        <dbReference type="ARBA" id="ARBA00009006"/>
    </source>
</evidence>
<name>A0A2C5XVV9_9HYPO</name>
<dbReference type="EC" id="4.6.1.24" evidence="2"/>
<keyword evidence="4" id="KW-0255">Endonuclease</keyword>
<evidence type="ECO:0000256" key="8">
    <source>
        <dbReference type="ARBA" id="ARBA00034015"/>
    </source>
</evidence>
<comment type="caution">
    <text evidence="9">The sequence shown here is derived from an EMBL/GenBank/DDBJ whole genome shotgun (WGS) entry which is preliminary data.</text>
</comment>
<evidence type="ECO:0000256" key="2">
    <source>
        <dbReference type="ARBA" id="ARBA00012549"/>
    </source>
</evidence>
<dbReference type="PANTHER" id="PTHR42104">
    <property type="entry name" value="EXTRACELLULAR GUANYL-SPECIFIC RIBONUCLEASE RNTA (AFU_ORTHOLOGUE AFUA_4G03230)"/>
    <property type="match status" value="1"/>
</dbReference>
<keyword evidence="6" id="KW-1015">Disulfide bond</keyword>
<gene>
    <name evidence="9" type="ORF">CDD81_386</name>
</gene>
<dbReference type="InterPro" id="IPR016191">
    <property type="entry name" value="Ribonuclease/ribotoxin"/>
</dbReference>
<evidence type="ECO:0000256" key="5">
    <source>
        <dbReference type="ARBA" id="ARBA00022801"/>
    </source>
</evidence>
<reference evidence="9 10" key="1">
    <citation type="submission" date="2017-06" db="EMBL/GenBank/DDBJ databases">
        <title>Ant-infecting Ophiocordyceps genomes reveal a high diversity of potential behavioral manipulation genes and a possible major role for enterotoxins.</title>
        <authorList>
            <person name="De Bekker C."/>
            <person name="Evans H.C."/>
            <person name="Brachmann A."/>
            <person name="Hughes D.P."/>
        </authorList>
    </citation>
    <scope>NUCLEOTIDE SEQUENCE [LARGE SCALE GENOMIC DNA]</scope>
    <source>
        <strain evidence="9 10">Map64</strain>
    </source>
</reference>
<evidence type="ECO:0000256" key="7">
    <source>
        <dbReference type="ARBA" id="ARBA00023239"/>
    </source>
</evidence>
<dbReference type="GO" id="GO:0003723">
    <property type="term" value="F:RNA binding"/>
    <property type="evidence" value="ECO:0007669"/>
    <property type="project" value="InterPro"/>
</dbReference>
<keyword evidence="5" id="KW-0378">Hydrolase</keyword>
<dbReference type="PANTHER" id="PTHR42104:SF1">
    <property type="entry name" value="EXTRACELLULAR GUANYL-SPECIFIC RIBONUCLEASE RNTA (AFU_ORTHOLOGUE AFUA_4G03230)"/>
    <property type="match status" value="1"/>
</dbReference>
<dbReference type="EMBL" id="NJET01000104">
    <property type="protein sequence ID" value="PHH61415.1"/>
    <property type="molecule type" value="Genomic_DNA"/>
</dbReference>
<comment type="similarity">
    <text evidence="1">Belongs to the ribonuclease N1/T1 family.</text>
</comment>
<dbReference type="OrthoDB" id="5425539at2759"/>
<protein>
    <recommendedName>
        <fullName evidence="2">ribonuclease T1</fullName>
        <ecNumber evidence="2">4.6.1.24</ecNumber>
    </recommendedName>
</protein>
<keyword evidence="10" id="KW-1185">Reference proteome</keyword>
<keyword evidence="3" id="KW-0540">Nuclease</keyword>
<dbReference type="AlphaFoldDB" id="A0A2C5XVV9"/>
<dbReference type="SUPFAM" id="SSF53933">
    <property type="entry name" value="Microbial ribonucleases"/>
    <property type="match status" value="1"/>
</dbReference>
<dbReference type="GO" id="GO:0046589">
    <property type="term" value="F:ribonuclease T1 activity"/>
    <property type="evidence" value="ECO:0007669"/>
    <property type="project" value="UniProtKB-EC"/>
</dbReference>
<evidence type="ECO:0000313" key="9">
    <source>
        <dbReference type="EMBL" id="PHH61415.1"/>
    </source>
</evidence>
<dbReference type="STRING" id="1399860.A0A2C5XVV9"/>
<accession>A0A2C5XVV9</accession>
<organism evidence="9 10">
    <name type="scientific">Ophiocordyceps australis</name>
    <dbReference type="NCBI Taxonomy" id="1399860"/>
    <lineage>
        <taxon>Eukaryota</taxon>
        <taxon>Fungi</taxon>
        <taxon>Dikarya</taxon>
        <taxon>Ascomycota</taxon>
        <taxon>Pezizomycotina</taxon>
        <taxon>Sordariomycetes</taxon>
        <taxon>Hypocreomycetidae</taxon>
        <taxon>Hypocreales</taxon>
        <taxon>Ophiocordycipitaceae</taxon>
        <taxon>Ophiocordyceps</taxon>
    </lineage>
</organism>
<evidence type="ECO:0000313" key="10">
    <source>
        <dbReference type="Proteomes" id="UP000226192"/>
    </source>
</evidence>
<dbReference type="Gene3D" id="3.10.450.30">
    <property type="entry name" value="Microbial ribonucleases"/>
    <property type="match status" value="1"/>
</dbReference>
<dbReference type="Pfam" id="PF00545">
    <property type="entry name" value="Ribonuclease"/>
    <property type="match status" value="1"/>
</dbReference>
<evidence type="ECO:0000256" key="4">
    <source>
        <dbReference type="ARBA" id="ARBA00022759"/>
    </source>
</evidence>
<evidence type="ECO:0000256" key="3">
    <source>
        <dbReference type="ARBA" id="ARBA00022722"/>
    </source>
</evidence>